<evidence type="ECO:0000313" key="1">
    <source>
        <dbReference type="EMBL" id="MCF3940701.1"/>
    </source>
</evidence>
<proteinExistence type="predicted"/>
<keyword evidence="2" id="KW-1185">Reference proteome</keyword>
<evidence type="ECO:0000313" key="2">
    <source>
        <dbReference type="Proteomes" id="UP001108089"/>
    </source>
</evidence>
<sequence length="76" mass="7987">MSNATTVYQLCTGCALAVAYGDMSGLNTENTAEVVDFMADHGLLVPATDDVHGRWLCECCGLGQLDPARTFTTTAA</sequence>
<accession>A0ABS9DNG3</accession>
<dbReference type="EMBL" id="JAKGCU010000024">
    <property type="protein sequence ID" value="MCF3940701.1"/>
    <property type="molecule type" value="Genomic_DNA"/>
</dbReference>
<protein>
    <submittedName>
        <fullName evidence="1">Uncharacterized protein</fullName>
    </submittedName>
</protein>
<dbReference type="RefSeq" id="WP_235725445.1">
    <property type="nucleotide sequence ID" value="NZ_JAKGCU010000024.1"/>
</dbReference>
<comment type="caution">
    <text evidence="1">The sequence shown here is derived from an EMBL/GenBank/DDBJ whole genome shotgun (WGS) entry which is preliminary data.</text>
</comment>
<dbReference type="Proteomes" id="UP001108089">
    <property type="component" value="Unassembled WGS sequence"/>
</dbReference>
<name>A0ABS9DNG3_9ACTN</name>
<gene>
    <name evidence="1" type="ORF">L1892_20225</name>
</gene>
<organism evidence="1 2">
    <name type="scientific">Gordonia tangerina</name>
    <dbReference type="NCBI Taxonomy" id="2911060"/>
    <lineage>
        <taxon>Bacteria</taxon>
        <taxon>Bacillati</taxon>
        <taxon>Actinomycetota</taxon>
        <taxon>Actinomycetes</taxon>
        <taxon>Mycobacteriales</taxon>
        <taxon>Gordoniaceae</taxon>
        <taxon>Gordonia</taxon>
    </lineage>
</organism>
<reference evidence="1" key="1">
    <citation type="submission" date="2022-01" db="EMBL/GenBank/DDBJ databases">
        <title>Gordonia xiamenensis sp. nov., isolated from surface seawater in Xiamen.</title>
        <authorList>
            <person name="He Y.F."/>
        </authorList>
    </citation>
    <scope>NUCLEOTIDE SEQUENCE</scope>
    <source>
        <strain evidence="1">GW1C4-4</strain>
    </source>
</reference>